<evidence type="ECO:0000256" key="1">
    <source>
        <dbReference type="ARBA" id="ARBA00009981"/>
    </source>
</evidence>
<dbReference type="EMBL" id="CAADGH010000065">
    <property type="protein sequence ID" value="VFK76608.1"/>
    <property type="molecule type" value="Genomic_DNA"/>
</dbReference>
<protein>
    <recommendedName>
        <fullName evidence="2">Antitoxin</fullName>
    </recommendedName>
</protein>
<dbReference type="PANTHER" id="PTHR33713">
    <property type="entry name" value="ANTITOXIN YAFN-RELATED"/>
    <property type="match status" value="1"/>
</dbReference>
<evidence type="ECO:0000313" key="6">
    <source>
        <dbReference type="EMBL" id="VFK76608.1"/>
    </source>
</evidence>
<evidence type="ECO:0000256" key="3">
    <source>
        <dbReference type="SAM" id="Coils"/>
    </source>
</evidence>
<dbReference type="InterPro" id="IPR051405">
    <property type="entry name" value="phD/YefM_antitoxin"/>
</dbReference>
<dbReference type="InterPro" id="IPR006442">
    <property type="entry name" value="Antitoxin_Phd/YefM"/>
</dbReference>
<comment type="similarity">
    <text evidence="1 2">Belongs to the phD/YefM antitoxin family.</text>
</comment>
<dbReference type="EMBL" id="CAADFQ010000066">
    <property type="protein sequence ID" value="VFK34244.1"/>
    <property type="molecule type" value="Genomic_DNA"/>
</dbReference>
<evidence type="ECO:0000256" key="2">
    <source>
        <dbReference type="RuleBase" id="RU362080"/>
    </source>
</evidence>
<gene>
    <name evidence="4" type="ORF">BECKMB1821G_GA0114241_106910</name>
    <name evidence="6" type="ORF">BECKMB1821H_GA0114242_106511</name>
    <name evidence="5" type="ORF">BECKMB1821I_GA0114274_10669</name>
</gene>
<sequence length="111" mass="12315">MKEMFANITASISELRETPSALLLEAAGAPVAILDHDRPTAYLISAETFEWMMERIDDEELLQIAKERQGQKNEAIEVTLDELQAEIRARRDARVAKAAPCATFSGKLPVS</sequence>
<dbReference type="InterPro" id="IPR036165">
    <property type="entry name" value="YefM-like_sf"/>
</dbReference>
<dbReference type="EMBL" id="CAADFO010000069">
    <property type="protein sequence ID" value="VFK30672.1"/>
    <property type="molecule type" value="Genomic_DNA"/>
</dbReference>
<accession>A0A451BEA8</accession>
<evidence type="ECO:0000313" key="5">
    <source>
        <dbReference type="EMBL" id="VFK34244.1"/>
    </source>
</evidence>
<keyword evidence="3" id="KW-0175">Coiled coil</keyword>
<dbReference type="AlphaFoldDB" id="A0A451BEA8"/>
<comment type="function">
    <text evidence="2">Antitoxin component of a type II toxin-antitoxin (TA) system.</text>
</comment>
<evidence type="ECO:0000313" key="4">
    <source>
        <dbReference type="EMBL" id="VFK30672.1"/>
    </source>
</evidence>
<dbReference type="Gene3D" id="3.40.1620.10">
    <property type="entry name" value="YefM-like domain"/>
    <property type="match status" value="1"/>
</dbReference>
<organism evidence="6">
    <name type="scientific">Candidatus Kentrum sp. MB</name>
    <dbReference type="NCBI Taxonomy" id="2138164"/>
    <lineage>
        <taxon>Bacteria</taxon>
        <taxon>Pseudomonadati</taxon>
        <taxon>Pseudomonadota</taxon>
        <taxon>Gammaproteobacteria</taxon>
        <taxon>Candidatus Kentrum</taxon>
    </lineage>
</organism>
<proteinExistence type="inferred from homology"/>
<feature type="coiled-coil region" evidence="3">
    <location>
        <begin position="66"/>
        <end position="93"/>
    </location>
</feature>
<dbReference type="PANTHER" id="PTHR33713:SF10">
    <property type="entry name" value="ANTITOXIN YAFN"/>
    <property type="match status" value="1"/>
</dbReference>
<name>A0A451BEA8_9GAMM</name>
<dbReference type="Pfam" id="PF02604">
    <property type="entry name" value="PhdYeFM_antitox"/>
    <property type="match status" value="1"/>
</dbReference>
<dbReference type="SUPFAM" id="SSF143120">
    <property type="entry name" value="YefM-like"/>
    <property type="match status" value="1"/>
</dbReference>
<reference evidence="6" key="1">
    <citation type="submission" date="2019-02" db="EMBL/GenBank/DDBJ databases">
        <authorList>
            <person name="Gruber-Vodicka R. H."/>
            <person name="Seah K. B. B."/>
        </authorList>
    </citation>
    <scope>NUCLEOTIDE SEQUENCE</scope>
    <source>
        <strain evidence="4">BECK_BZ197</strain>
        <strain evidence="6">BECK_BZ198</strain>
        <strain evidence="5">BECK_BZ199</strain>
    </source>
</reference>